<dbReference type="GO" id="GO:0000150">
    <property type="term" value="F:DNA strand exchange activity"/>
    <property type="evidence" value="ECO:0007669"/>
    <property type="project" value="UniProtKB-KW"/>
</dbReference>
<evidence type="ECO:0000256" key="4">
    <source>
        <dbReference type="ARBA" id="ARBA00023125"/>
    </source>
</evidence>
<dbReference type="PROSITE" id="PS51736">
    <property type="entry name" value="RECOMBINASES_3"/>
    <property type="match status" value="1"/>
</dbReference>
<dbReference type="FunFam" id="3.40.50.1390:FF:000001">
    <property type="entry name" value="DNA recombinase"/>
    <property type="match status" value="1"/>
</dbReference>
<dbReference type="InterPro" id="IPR036162">
    <property type="entry name" value="Resolvase-like_N_sf"/>
</dbReference>
<reference evidence="7 8" key="1">
    <citation type="submission" date="2018-12" db="EMBL/GenBank/DDBJ databases">
        <authorList>
            <consortium name="Pathogen Informatics"/>
        </authorList>
    </citation>
    <scope>NUCLEOTIDE SEQUENCE [LARGE SCALE GENOMIC DNA]</scope>
    <source>
        <strain evidence="7 8">NCTC13635</strain>
    </source>
</reference>
<evidence type="ECO:0000256" key="5">
    <source>
        <dbReference type="ARBA" id="ARBA00023172"/>
    </source>
</evidence>
<dbReference type="InterPro" id="IPR006118">
    <property type="entry name" value="Recombinase_CS"/>
</dbReference>
<dbReference type="Gene3D" id="3.40.50.1390">
    <property type="entry name" value="Resolvase, N-terminal catalytic domain"/>
    <property type="match status" value="1"/>
</dbReference>
<proteinExistence type="inferred from homology"/>
<dbReference type="Pfam" id="PF00239">
    <property type="entry name" value="Resolvase"/>
    <property type="match status" value="1"/>
</dbReference>
<dbReference type="InterPro" id="IPR006119">
    <property type="entry name" value="Resolv_N"/>
</dbReference>
<evidence type="ECO:0000256" key="1">
    <source>
        <dbReference type="ARBA" id="ARBA00009913"/>
    </source>
</evidence>
<evidence type="ECO:0000256" key="2">
    <source>
        <dbReference type="ARBA" id="ARBA00022908"/>
    </source>
</evidence>
<evidence type="ECO:0000256" key="3">
    <source>
        <dbReference type="ARBA" id="ARBA00023100"/>
    </source>
</evidence>
<dbReference type="InterPro" id="IPR050639">
    <property type="entry name" value="SSR_resolvase"/>
</dbReference>
<evidence type="ECO:0000313" key="8">
    <source>
        <dbReference type="Proteomes" id="UP000282433"/>
    </source>
</evidence>
<dbReference type="PANTHER" id="PTHR30461">
    <property type="entry name" value="DNA-INVERTASE FROM LAMBDOID PROPHAGE"/>
    <property type="match status" value="1"/>
</dbReference>
<keyword evidence="5" id="KW-0233">DNA recombination</keyword>
<dbReference type="SUPFAM" id="SSF53041">
    <property type="entry name" value="Resolvase-like"/>
    <property type="match status" value="1"/>
</dbReference>
<name>A0A3S4GFQ7_KLEPN</name>
<gene>
    <name evidence="7" type="primary">hin</name>
    <name evidence="7" type="ORF">NCTC13635_00590</name>
</gene>
<evidence type="ECO:0000259" key="6">
    <source>
        <dbReference type="PROSITE" id="PS51736"/>
    </source>
</evidence>
<feature type="domain" description="Resolvase/invertase-type recombinase catalytic" evidence="6">
    <location>
        <begin position="1"/>
        <end position="114"/>
    </location>
</feature>
<keyword evidence="4" id="KW-0238">DNA-binding</keyword>
<dbReference type="CDD" id="cd03768">
    <property type="entry name" value="SR_ResInv"/>
    <property type="match status" value="1"/>
</dbReference>
<keyword evidence="3" id="KW-0230">DNA invertase</keyword>
<dbReference type="GO" id="GO:0003677">
    <property type="term" value="F:DNA binding"/>
    <property type="evidence" value="ECO:0007669"/>
    <property type="project" value="UniProtKB-KW"/>
</dbReference>
<organism evidence="7 8">
    <name type="scientific">Klebsiella pneumoniae</name>
    <dbReference type="NCBI Taxonomy" id="573"/>
    <lineage>
        <taxon>Bacteria</taxon>
        <taxon>Pseudomonadati</taxon>
        <taxon>Pseudomonadota</taxon>
        <taxon>Gammaproteobacteria</taxon>
        <taxon>Enterobacterales</taxon>
        <taxon>Enterobacteriaceae</taxon>
        <taxon>Klebsiella/Raoultella group</taxon>
        <taxon>Klebsiella</taxon>
        <taxon>Klebsiella pneumoniae complex</taxon>
    </lineage>
</organism>
<protein>
    <submittedName>
        <fullName evidence="7">DNA-invertase hin</fullName>
    </submittedName>
</protein>
<dbReference type="SMART" id="SM00857">
    <property type="entry name" value="Resolvase"/>
    <property type="match status" value="1"/>
</dbReference>
<keyword evidence="2" id="KW-0229">DNA integration</keyword>
<dbReference type="PROSITE" id="PS00398">
    <property type="entry name" value="RECOMBINASES_2"/>
    <property type="match status" value="1"/>
</dbReference>
<dbReference type="GO" id="GO:0015074">
    <property type="term" value="P:DNA integration"/>
    <property type="evidence" value="ECO:0007669"/>
    <property type="project" value="UniProtKB-KW"/>
</dbReference>
<dbReference type="Proteomes" id="UP000282433">
    <property type="component" value="Chromosome"/>
</dbReference>
<dbReference type="Gene3D" id="1.10.10.60">
    <property type="entry name" value="Homeodomain-like"/>
    <property type="match status" value="1"/>
</dbReference>
<evidence type="ECO:0000313" key="7">
    <source>
        <dbReference type="EMBL" id="VEA99485.1"/>
    </source>
</evidence>
<accession>A0A3S4GFQ7</accession>
<comment type="similarity">
    <text evidence="1">Belongs to the site-specific recombinase resolvase family.</text>
</comment>
<dbReference type="AlphaFoldDB" id="A0A3S4GFQ7"/>
<sequence>MEEFVECELVFEDMVSGKNARRPGLKRALRRLRPGDVLVVWKLDRLGRSVRDLITLVSELQARGVNFRSLTDSIDTSTPAGRFFFHVMSALAEMERELIVERTRAGLAAAREQGRVGGRHRVMTTEVVERCRRMLGTGATRQQVADVRGGGEDDL</sequence>
<dbReference type="PANTHER" id="PTHR30461:SF2">
    <property type="entry name" value="SERINE RECOMBINASE PINE-RELATED"/>
    <property type="match status" value="1"/>
</dbReference>
<dbReference type="EMBL" id="LR134162">
    <property type="protein sequence ID" value="VEA99485.1"/>
    <property type="molecule type" value="Genomic_DNA"/>
</dbReference>